<evidence type="ECO:0008006" key="4">
    <source>
        <dbReference type="Google" id="ProtNLM"/>
    </source>
</evidence>
<feature type="transmembrane region" description="Helical" evidence="1">
    <location>
        <begin position="7"/>
        <end position="31"/>
    </location>
</feature>
<accession>A0ABY8LUQ7</accession>
<evidence type="ECO:0000313" key="2">
    <source>
        <dbReference type="EMBL" id="WGI36964.1"/>
    </source>
</evidence>
<dbReference type="EMBL" id="CP122979">
    <property type="protein sequence ID" value="WGI36964.1"/>
    <property type="molecule type" value="Genomic_DNA"/>
</dbReference>
<dbReference type="RefSeq" id="WP_280102267.1">
    <property type="nucleotide sequence ID" value="NZ_CP122979.1"/>
</dbReference>
<name>A0ABY8LUQ7_9BACT</name>
<sequence length="511" mass="61080">MQLENDGIILLTILIMIFILLTTLCFIYYLFIIKKLKKNNSIIVPMLYDQELNRIRMMDSKYYDSALIIFKNKPNIYSGNWIQINQFLEIISKKDRKKLSNNFKNWDHSNLEISIIEKHNQKSVEKKYNFIFTGEEEKTLVIYKNNYIPNNIKVFHNLANKIKIKSLSNMKVTKNFLMFYAFSLKEHFNSEKGIRKLMEILFTQNLSLLLLIKEIYYEKDKLIFVFNNKDKKTLIFYKKWLLNKFKKFKNNFFFNEQAIIISEKDNDKNFISKINKIINFSLWKSKQTKTVFDISTPFFVDYANELEIYNSNKDKYRNLINNEQVPYIFSLIKKNNQKIGQIITANIDEQIFLYLTSEEKNKIIEKLFWQYSENSTKTDFLFLDDSSVLKNFEKLNTQLSNLIVMTNDYLKFTEECLSISETSERKLERWGFSLKTINENLFSAIRNMTPNFLIISKELTDNLNKDKILLSLESLYEISKANNITLIYETDMKKDQKVLEKIGCKYHFLIK</sequence>
<reference evidence="2" key="1">
    <citation type="submission" date="2023-04" db="EMBL/GenBank/DDBJ databases">
        <title>Completed genome of Mycoplasma lagogenitalium type strain 12MS.</title>
        <authorList>
            <person name="Spergser J."/>
        </authorList>
    </citation>
    <scope>NUCLEOTIDE SEQUENCE</scope>
    <source>
        <strain evidence="2">12MS</strain>
    </source>
</reference>
<dbReference type="NCBIfam" id="NF045955">
    <property type="entry name" value="MHO_4530_fam"/>
    <property type="match status" value="1"/>
</dbReference>
<evidence type="ECO:0000313" key="3">
    <source>
        <dbReference type="Proteomes" id="UP001179842"/>
    </source>
</evidence>
<dbReference type="Proteomes" id="UP001179842">
    <property type="component" value="Chromosome"/>
</dbReference>
<protein>
    <recommendedName>
        <fullName evidence="4">EAL domain-containing protein</fullName>
    </recommendedName>
</protein>
<gene>
    <name evidence="2" type="ORF">QEG99_01620</name>
</gene>
<proteinExistence type="predicted"/>
<organism evidence="2 3">
    <name type="scientific">Mesomycoplasma lagogenitalium</name>
    <dbReference type="NCBI Taxonomy" id="171286"/>
    <lineage>
        <taxon>Bacteria</taxon>
        <taxon>Bacillati</taxon>
        <taxon>Mycoplasmatota</taxon>
        <taxon>Mycoplasmoidales</taxon>
        <taxon>Metamycoplasmataceae</taxon>
        <taxon>Mesomycoplasma</taxon>
    </lineage>
</organism>
<evidence type="ECO:0000256" key="1">
    <source>
        <dbReference type="SAM" id="Phobius"/>
    </source>
</evidence>
<keyword evidence="3" id="KW-1185">Reference proteome</keyword>
<keyword evidence="1" id="KW-0472">Membrane</keyword>
<keyword evidence="1" id="KW-0812">Transmembrane</keyword>
<keyword evidence="1" id="KW-1133">Transmembrane helix</keyword>